<keyword evidence="4" id="KW-1185">Reference proteome</keyword>
<dbReference type="HOGENOM" id="CLU_013446_4_0_6"/>
<dbReference type="Proteomes" id="UP000019028">
    <property type="component" value="Chromosome"/>
</dbReference>
<dbReference type="InterPro" id="IPR050921">
    <property type="entry name" value="T4SS_GSP_E_ATPase"/>
</dbReference>
<dbReference type="GO" id="GO:0016887">
    <property type="term" value="F:ATP hydrolysis activity"/>
    <property type="evidence" value="ECO:0007669"/>
    <property type="project" value="InterPro"/>
</dbReference>
<dbReference type="Gene3D" id="3.30.450.90">
    <property type="match status" value="1"/>
</dbReference>
<dbReference type="InterPro" id="IPR006321">
    <property type="entry name" value="PilT/PilU"/>
</dbReference>
<evidence type="ECO:0000256" key="1">
    <source>
        <dbReference type="ARBA" id="ARBA00006611"/>
    </source>
</evidence>
<dbReference type="SUPFAM" id="SSF52540">
    <property type="entry name" value="P-loop containing nucleoside triphosphate hydrolases"/>
    <property type="match status" value="1"/>
</dbReference>
<dbReference type="InterPro" id="IPR001482">
    <property type="entry name" value="T2SS/T4SS_dom"/>
</dbReference>
<gene>
    <name evidence="3" type="primary">pilT</name>
    <name evidence="3" type="ORF">Sant_0744</name>
</gene>
<dbReference type="PROSITE" id="PS00662">
    <property type="entry name" value="T2SP_E"/>
    <property type="match status" value="1"/>
</dbReference>
<protein>
    <submittedName>
        <fullName evidence="3">Putative type II/IV secretion system protein</fullName>
    </submittedName>
</protein>
<dbReference type="PANTHER" id="PTHR30486">
    <property type="entry name" value="TWITCHING MOTILITY PROTEIN PILT"/>
    <property type="match status" value="1"/>
</dbReference>
<dbReference type="SMART" id="SM00382">
    <property type="entry name" value="AAA"/>
    <property type="match status" value="1"/>
</dbReference>
<feature type="domain" description="Bacterial type II secretion system protein E" evidence="2">
    <location>
        <begin position="199"/>
        <end position="213"/>
    </location>
</feature>
<dbReference type="PANTHER" id="PTHR30486:SF6">
    <property type="entry name" value="TYPE IV PILUS RETRACTATION ATPASE PILT"/>
    <property type="match status" value="1"/>
</dbReference>
<reference evidence="3 4" key="1">
    <citation type="journal article" date="2014" name="Genome Biol. Evol.">
        <title>Genome degeneration and adaptation in a nascent stage of symbiosis.</title>
        <authorList>
            <person name="Oakeson K.F."/>
            <person name="Gil R."/>
            <person name="Clayton A.L."/>
            <person name="Dunn D.M."/>
            <person name="von Niederhausern A.C."/>
            <person name="Hamil C."/>
            <person name="Aoyagi A."/>
            <person name="Duval B."/>
            <person name="Baca A."/>
            <person name="Silva F.J."/>
            <person name="Vallier A."/>
            <person name="Jackson D.G."/>
            <person name="Latorre A."/>
            <person name="Weiss R.B."/>
            <person name="Heddi A."/>
            <person name="Moya A."/>
            <person name="Dale C."/>
        </authorList>
    </citation>
    <scope>NUCLEOTIDE SEQUENCE [LARGE SCALE GENOMIC DNA]</scope>
    <source>
        <strain evidence="3 4">HS1</strain>
    </source>
</reference>
<evidence type="ECO:0000313" key="3">
    <source>
        <dbReference type="EMBL" id="AHF75835.1"/>
    </source>
</evidence>
<organism evidence="3 4">
    <name type="scientific">Sodalis praecaptivus</name>
    <dbReference type="NCBI Taxonomy" id="1239307"/>
    <lineage>
        <taxon>Bacteria</taxon>
        <taxon>Pseudomonadati</taxon>
        <taxon>Pseudomonadota</taxon>
        <taxon>Gammaproteobacteria</taxon>
        <taxon>Enterobacterales</taxon>
        <taxon>Bruguierivoracaceae</taxon>
        <taxon>Sodalis</taxon>
    </lineage>
</organism>
<proteinExistence type="inferred from homology"/>
<comment type="similarity">
    <text evidence="1">Belongs to the GSP E family.</text>
</comment>
<dbReference type="EMBL" id="CP006569">
    <property type="protein sequence ID" value="AHF75835.1"/>
    <property type="molecule type" value="Genomic_DNA"/>
</dbReference>
<name>W0HUE5_9GAMM</name>
<accession>W0HUE5</accession>
<dbReference type="AlphaFoldDB" id="W0HUE5"/>
<dbReference type="KEGG" id="sod:Sant_0744"/>
<sequence length="326" mass="34653">MVSGGHMELDKLVGHSVKHNASDLHLCPGQPPIIRVDGLLRPLETPALAESDIAGCARRYLDARQQDLLARGGQGDAALTLTGGQRVRAHFFLQQGGLALSLRLIPSRPPRMAELGLPAAAGELLAQPRGLVLVTGPAGSGKSSSLAAMVNELNDSRALHIITLEDPIEHLHASRHCLIHQREIGRHCSGFRAGLRAALREDPDVILLGELRDCATIALALTAAETGHLLLCTLHARSASQAVDRLVDAFPAAQQSFARALLAGSLLGVMAQQLVRRPAGGRMGLFELLTMTPAVRHLIREGKTHLLPGLQMGCRRSGSRHSPAAS</sequence>
<dbReference type="Pfam" id="PF00437">
    <property type="entry name" value="T2SSE"/>
    <property type="match status" value="1"/>
</dbReference>
<evidence type="ECO:0000313" key="4">
    <source>
        <dbReference type="Proteomes" id="UP000019028"/>
    </source>
</evidence>
<dbReference type="InterPro" id="IPR027417">
    <property type="entry name" value="P-loop_NTPase"/>
</dbReference>
<dbReference type="Gene3D" id="3.40.50.300">
    <property type="entry name" value="P-loop containing nucleotide triphosphate hydrolases"/>
    <property type="match status" value="1"/>
</dbReference>
<dbReference type="NCBIfam" id="TIGR01420">
    <property type="entry name" value="pilT_fam"/>
    <property type="match status" value="1"/>
</dbReference>
<dbReference type="InterPro" id="IPR003593">
    <property type="entry name" value="AAA+_ATPase"/>
</dbReference>
<evidence type="ECO:0000259" key="2">
    <source>
        <dbReference type="PROSITE" id="PS00662"/>
    </source>
</evidence>
<dbReference type="PATRIC" id="fig|1239307.3.peg.798"/>
<dbReference type="GO" id="GO:0005524">
    <property type="term" value="F:ATP binding"/>
    <property type="evidence" value="ECO:0007669"/>
    <property type="project" value="InterPro"/>
</dbReference>